<accession>A0A0P8BRV2</accession>
<dbReference type="STRING" id="1666911.HLUCCA11_04395"/>
<dbReference type="PATRIC" id="fig|1666911.3.peg.2879"/>
<dbReference type="SUPFAM" id="SSF53448">
    <property type="entry name" value="Nucleotide-diphospho-sugar transferases"/>
    <property type="match status" value="1"/>
</dbReference>
<keyword evidence="2" id="KW-0548">Nucleotidyltransferase</keyword>
<dbReference type="Proteomes" id="UP000050465">
    <property type="component" value="Unassembled WGS sequence"/>
</dbReference>
<keyword evidence="2" id="KW-0808">Transferase</keyword>
<evidence type="ECO:0000313" key="3">
    <source>
        <dbReference type="Proteomes" id="UP000050465"/>
    </source>
</evidence>
<reference evidence="2 3" key="1">
    <citation type="submission" date="2015-09" db="EMBL/GenBank/DDBJ databases">
        <title>Identification and resolution of microdiversity through metagenomic sequencing of parallel consortia.</title>
        <authorList>
            <person name="Nelson W.C."/>
            <person name="Romine M.F."/>
            <person name="Lindemann S.R."/>
        </authorList>
    </citation>
    <scope>NUCLEOTIDE SEQUENCE [LARGE SCALE GENOMIC DNA]</scope>
    <source>
        <strain evidence="2">Ana</strain>
    </source>
</reference>
<dbReference type="InterPro" id="IPR029044">
    <property type="entry name" value="Nucleotide-diphossugar_trans"/>
</dbReference>
<proteinExistence type="predicted"/>
<feature type="domain" description="Nucleotidyl transferase" evidence="1">
    <location>
        <begin position="3"/>
        <end position="231"/>
    </location>
</feature>
<name>A0A0P8BRV2_9CYAN</name>
<evidence type="ECO:0000313" key="2">
    <source>
        <dbReference type="EMBL" id="KPQ36731.1"/>
    </source>
</evidence>
<organism evidence="2 3">
    <name type="scientific">Phormidesmis priestleyi Ana</name>
    <dbReference type="NCBI Taxonomy" id="1666911"/>
    <lineage>
        <taxon>Bacteria</taxon>
        <taxon>Bacillati</taxon>
        <taxon>Cyanobacteriota</taxon>
        <taxon>Cyanophyceae</taxon>
        <taxon>Leptolyngbyales</taxon>
        <taxon>Leptolyngbyaceae</taxon>
        <taxon>Phormidesmis</taxon>
    </lineage>
</organism>
<dbReference type="AlphaFoldDB" id="A0A0P8BRV2"/>
<dbReference type="PANTHER" id="PTHR22572">
    <property type="entry name" value="SUGAR-1-PHOSPHATE GUANYL TRANSFERASE"/>
    <property type="match status" value="1"/>
</dbReference>
<evidence type="ECO:0000259" key="1">
    <source>
        <dbReference type="Pfam" id="PF00483"/>
    </source>
</evidence>
<dbReference type="EC" id="2.7.7.71" evidence="2"/>
<sequence length="245" mass="27194">MDAIVLVGSSDTPLREVVTEVPKPMAPVGDVPFLDILLERLLRHSVVERVVLAVGYEHEVVQAYFGDLAYNRKIVYAIAKKSLGTGGSILNALAHTRSPEVLVVNGDTLFEVDIAAMVESHRRRQADLTLALKPMQNFSRYGTVRQQGARIVGFEKKQYQAEGLINGGIYLLNQTLFDGIQKFLPPQFSFENDFIAVYLQQLQVYGFVSTGSFLDVGVPEDYQRAQKEITKSSVYAKSSVYSVSV</sequence>
<dbReference type="EMBL" id="LJZR01000004">
    <property type="protein sequence ID" value="KPQ36731.1"/>
    <property type="molecule type" value="Genomic_DNA"/>
</dbReference>
<protein>
    <submittedName>
        <fullName evidence="2">D-glycero-alpha-D-manno-heptose 1-phosphate guanylyltransferase</fullName>
        <ecNumber evidence="2">2.7.7.71</ecNumber>
    </submittedName>
</protein>
<dbReference type="InterPro" id="IPR005835">
    <property type="entry name" value="NTP_transferase_dom"/>
</dbReference>
<dbReference type="Gene3D" id="3.90.550.10">
    <property type="entry name" value="Spore Coat Polysaccharide Biosynthesis Protein SpsA, Chain A"/>
    <property type="match status" value="1"/>
</dbReference>
<dbReference type="CDD" id="cd06915">
    <property type="entry name" value="NTP_transferase_WcbM_like"/>
    <property type="match status" value="1"/>
</dbReference>
<comment type="caution">
    <text evidence="2">The sequence shown here is derived from an EMBL/GenBank/DDBJ whole genome shotgun (WGS) entry which is preliminary data.</text>
</comment>
<dbReference type="GO" id="GO:0016779">
    <property type="term" value="F:nucleotidyltransferase activity"/>
    <property type="evidence" value="ECO:0007669"/>
    <property type="project" value="UniProtKB-KW"/>
</dbReference>
<dbReference type="Pfam" id="PF00483">
    <property type="entry name" value="NTP_transferase"/>
    <property type="match status" value="1"/>
</dbReference>
<gene>
    <name evidence="2" type="primary">hddC</name>
    <name evidence="2" type="ORF">HLUCCA11_04395</name>
</gene>
<dbReference type="InterPro" id="IPR050486">
    <property type="entry name" value="Mannose-1P_guanyltransferase"/>
</dbReference>